<dbReference type="EMBL" id="JAUQSY010000004">
    <property type="protein sequence ID" value="MDO7874426.1"/>
    <property type="molecule type" value="Genomic_DNA"/>
</dbReference>
<name>A0ABT9B824_9BACT</name>
<dbReference type="InterPro" id="IPR043129">
    <property type="entry name" value="ATPase_NBD"/>
</dbReference>
<dbReference type="Gene3D" id="1.10.720.160">
    <property type="match status" value="1"/>
</dbReference>
<proteinExistence type="predicted"/>
<keyword evidence="1" id="KW-0418">Kinase</keyword>
<reference evidence="1" key="1">
    <citation type="submission" date="2023-07" db="EMBL/GenBank/DDBJ databases">
        <authorList>
            <person name="Kim M.K."/>
        </authorList>
    </citation>
    <scope>NUCLEOTIDE SEQUENCE</scope>
    <source>
        <strain evidence="1">ASUV-10-1</strain>
    </source>
</reference>
<organism evidence="1 2">
    <name type="scientific">Hymenobacter aranciens</name>
    <dbReference type="NCBI Taxonomy" id="3063996"/>
    <lineage>
        <taxon>Bacteria</taxon>
        <taxon>Pseudomonadati</taxon>
        <taxon>Bacteroidota</taxon>
        <taxon>Cytophagia</taxon>
        <taxon>Cytophagales</taxon>
        <taxon>Hymenobacteraceae</taxon>
        <taxon>Hymenobacter</taxon>
    </lineage>
</organism>
<protein>
    <submittedName>
        <fullName evidence="1">N-acetylglucosamine kinase</fullName>
    </submittedName>
</protein>
<sequence length="281" mass="30327">MLLIADGGSTNCQWCLADTTGPRQYFRTEGYNPYAVGTAAIVASLGAALPPALPRARVQAVHFYGAGITDASKAEVVAAALRQLFPQARVTVEEDMLAAARALLGRRAGLAAILGTGQNSALYDGRRLTHTVEGLSYILGEEGAGTYLGKRLLRDFLRQRLPPELHTAFAASYQPGPLPTVLDRVYAQPAPNRYLAGFAPFAHQHYAHPYCQALVEEAMEAFFTQIITQYPNYQSHTFNCIGSVGYAFREALAAAAARHGMPMGTVLQSPIEALVDYHLAD</sequence>
<dbReference type="Proteomes" id="UP001176429">
    <property type="component" value="Unassembled WGS sequence"/>
</dbReference>
<gene>
    <name evidence="1" type="ORF">Q5H93_06750</name>
</gene>
<comment type="caution">
    <text evidence="1">The sequence shown here is derived from an EMBL/GenBank/DDBJ whole genome shotgun (WGS) entry which is preliminary data.</text>
</comment>
<dbReference type="Gene3D" id="3.30.420.40">
    <property type="match status" value="2"/>
</dbReference>
<evidence type="ECO:0000313" key="2">
    <source>
        <dbReference type="Proteomes" id="UP001176429"/>
    </source>
</evidence>
<dbReference type="CDD" id="cd24079">
    <property type="entry name" value="ASKHA_NBD_PG1100-like"/>
    <property type="match status" value="1"/>
</dbReference>
<accession>A0ABT9B824</accession>
<dbReference type="SUPFAM" id="SSF53067">
    <property type="entry name" value="Actin-like ATPase domain"/>
    <property type="match status" value="2"/>
</dbReference>
<dbReference type="InterPro" id="IPR052519">
    <property type="entry name" value="Euk-type_GlcNAc_Kinase"/>
</dbReference>
<evidence type="ECO:0000313" key="1">
    <source>
        <dbReference type="EMBL" id="MDO7874426.1"/>
    </source>
</evidence>
<dbReference type="RefSeq" id="WP_305005743.1">
    <property type="nucleotide sequence ID" value="NZ_JAUQSY010000004.1"/>
</dbReference>
<dbReference type="PANTHER" id="PTHR43190">
    <property type="entry name" value="N-ACETYL-D-GLUCOSAMINE KINASE"/>
    <property type="match status" value="1"/>
</dbReference>
<dbReference type="PANTHER" id="PTHR43190:SF3">
    <property type="entry name" value="N-ACETYL-D-GLUCOSAMINE KINASE"/>
    <property type="match status" value="1"/>
</dbReference>
<dbReference type="GO" id="GO:0016301">
    <property type="term" value="F:kinase activity"/>
    <property type="evidence" value="ECO:0007669"/>
    <property type="project" value="UniProtKB-KW"/>
</dbReference>
<keyword evidence="2" id="KW-1185">Reference proteome</keyword>
<keyword evidence="1" id="KW-0808">Transferase</keyword>